<name>A0A6N6RL28_9FLAO</name>
<gene>
    <name evidence="1" type="ORF">F8C67_08205</name>
</gene>
<proteinExistence type="predicted"/>
<sequence>MHNDALESAIREMNLIGENQWQEMLGQAMDEQPHLMAFLINISDDFTEEVHEQLLRITVILAIAFQKAGINIDLITPAGLDKIIEDKVEAYEKLEDEDELDIAGMRDVANSPIVFQRVRKWVQEELGEKMPILDETQANISLMVDVIISALEEHAVDPNAKPKDTDA</sequence>
<organism evidence="1 2">
    <name type="scientific">Phaeocystidibacter luteus</name>
    <dbReference type="NCBI Taxonomy" id="911197"/>
    <lineage>
        <taxon>Bacteria</taxon>
        <taxon>Pseudomonadati</taxon>
        <taxon>Bacteroidota</taxon>
        <taxon>Flavobacteriia</taxon>
        <taxon>Flavobacteriales</taxon>
        <taxon>Phaeocystidibacteraceae</taxon>
        <taxon>Phaeocystidibacter</taxon>
    </lineage>
</organism>
<reference evidence="1 2" key="1">
    <citation type="submission" date="2019-09" db="EMBL/GenBank/DDBJ databases">
        <title>Genomes of family Cryomorphaceae.</title>
        <authorList>
            <person name="Bowman J.P."/>
        </authorList>
    </citation>
    <scope>NUCLEOTIDE SEQUENCE [LARGE SCALE GENOMIC DNA]</scope>
    <source>
        <strain evidence="1 2">LMG 25704</strain>
    </source>
</reference>
<dbReference type="OrthoDB" id="9831442at2"/>
<dbReference type="AlphaFoldDB" id="A0A6N6RL28"/>
<protein>
    <submittedName>
        <fullName evidence="1">Uncharacterized protein</fullName>
    </submittedName>
</protein>
<dbReference type="RefSeq" id="WP_151667351.1">
    <property type="nucleotide sequence ID" value="NZ_WBVO01000005.1"/>
</dbReference>
<keyword evidence="2" id="KW-1185">Reference proteome</keyword>
<dbReference type="EMBL" id="WBVO01000005">
    <property type="protein sequence ID" value="KAB2810207.1"/>
    <property type="molecule type" value="Genomic_DNA"/>
</dbReference>
<comment type="caution">
    <text evidence="1">The sequence shown here is derived from an EMBL/GenBank/DDBJ whole genome shotgun (WGS) entry which is preliminary data.</text>
</comment>
<evidence type="ECO:0000313" key="2">
    <source>
        <dbReference type="Proteomes" id="UP000468650"/>
    </source>
</evidence>
<dbReference type="Proteomes" id="UP000468650">
    <property type="component" value="Unassembled WGS sequence"/>
</dbReference>
<evidence type="ECO:0000313" key="1">
    <source>
        <dbReference type="EMBL" id="KAB2810207.1"/>
    </source>
</evidence>
<accession>A0A6N6RL28</accession>